<dbReference type="AlphaFoldDB" id="A0A4D6LZA0"/>
<reference evidence="1 2" key="1">
    <citation type="submission" date="2019-04" db="EMBL/GenBank/DDBJ databases">
        <title>An improved genome assembly and genetic linkage map for asparagus bean, Vigna unguiculata ssp. sesquipedialis.</title>
        <authorList>
            <person name="Xia Q."/>
            <person name="Zhang R."/>
            <person name="Dong Y."/>
        </authorList>
    </citation>
    <scope>NUCLEOTIDE SEQUENCE [LARGE SCALE GENOMIC DNA]</scope>
    <source>
        <tissue evidence="1">Leaf</tissue>
    </source>
</reference>
<accession>A0A4D6LZA0</accession>
<protein>
    <submittedName>
        <fullName evidence="1">Uncharacterized protein</fullName>
    </submittedName>
</protein>
<sequence length="136" mass="15441">MWLVCDNLFGFARTSEPITKWGCSVQHERTFSKLVRMGAIIPALIQPGSIDHVPFPLVLVRLWLYERKPAIKKSLYLLVLDHIPSCASTEEQIAMHLAQLARHSCEWECSMGKVRRKVAAKEEVDLLRTDKPICAG</sequence>
<evidence type="ECO:0000313" key="1">
    <source>
        <dbReference type="EMBL" id="QCD93678.1"/>
    </source>
</evidence>
<evidence type="ECO:0000313" key="2">
    <source>
        <dbReference type="Proteomes" id="UP000501690"/>
    </source>
</evidence>
<gene>
    <name evidence="1" type="ORF">DEO72_LG5g1754</name>
</gene>
<name>A0A4D6LZA0_VIGUN</name>
<organism evidence="1 2">
    <name type="scientific">Vigna unguiculata</name>
    <name type="common">Cowpea</name>
    <dbReference type="NCBI Taxonomy" id="3917"/>
    <lineage>
        <taxon>Eukaryota</taxon>
        <taxon>Viridiplantae</taxon>
        <taxon>Streptophyta</taxon>
        <taxon>Embryophyta</taxon>
        <taxon>Tracheophyta</taxon>
        <taxon>Spermatophyta</taxon>
        <taxon>Magnoliopsida</taxon>
        <taxon>eudicotyledons</taxon>
        <taxon>Gunneridae</taxon>
        <taxon>Pentapetalae</taxon>
        <taxon>rosids</taxon>
        <taxon>fabids</taxon>
        <taxon>Fabales</taxon>
        <taxon>Fabaceae</taxon>
        <taxon>Papilionoideae</taxon>
        <taxon>50 kb inversion clade</taxon>
        <taxon>NPAAA clade</taxon>
        <taxon>indigoferoid/millettioid clade</taxon>
        <taxon>Phaseoleae</taxon>
        <taxon>Vigna</taxon>
    </lineage>
</organism>
<keyword evidence="2" id="KW-1185">Reference proteome</keyword>
<proteinExistence type="predicted"/>
<dbReference type="EMBL" id="CP039349">
    <property type="protein sequence ID" value="QCD93678.1"/>
    <property type="molecule type" value="Genomic_DNA"/>
</dbReference>
<dbReference type="Proteomes" id="UP000501690">
    <property type="component" value="Linkage Group LG5"/>
</dbReference>